<gene>
    <name evidence="9" type="ORF">F0Q45_21360</name>
</gene>
<dbReference type="OrthoDB" id="9785276at2"/>
<accession>A0A5B1BLD0</accession>
<dbReference type="InterPro" id="IPR000172">
    <property type="entry name" value="GMC_OxRdtase_N"/>
</dbReference>
<dbReference type="PROSITE" id="PS00623">
    <property type="entry name" value="GMC_OXRED_1"/>
    <property type="match status" value="1"/>
</dbReference>
<dbReference type="InterPro" id="IPR007867">
    <property type="entry name" value="GMC_OxRtase_C"/>
</dbReference>
<reference evidence="9 10" key="1">
    <citation type="submission" date="2019-09" db="EMBL/GenBank/DDBJ databases">
        <title>Report of infection by Mycobacterium simiae a patient suffering from pulmonary tuberculosis.</title>
        <authorList>
            <person name="Mohanty P.S."/>
            <person name="Bansal A.K."/>
            <person name="Singh H."/>
            <person name="Sharma S."/>
            <person name="Patil S.A."/>
            <person name="Upadhaya P."/>
            <person name="Singh P.K."/>
            <person name="Kumar D."/>
            <person name="Kumar S."/>
            <person name="Singh R.K."/>
            <person name="Chaudhary B."/>
        </authorList>
    </citation>
    <scope>NUCLEOTIDE SEQUENCE [LARGE SCALE GENOMIC DNA]</scope>
    <source>
        <strain evidence="9 10">JAL-560-SIM</strain>
    </source>
</reference>
<dbReference type="AlphaFoldDB" id="A0A5B1BLD0"/>
<proteinExistence type="inferred from homology"/>
<comment type="caution">
    <text evidence="9">The sequence shown here is derived from an EMBL/GenBank/DDBJ whole genome shotgun (WGS) entry which is preliminary data.</text>
</comment>
<feature type="domain" description="Glucose-methanol-choline oxidoreductase N-terminal" evidence="8">
    <location>
        <begin position="81"/>
        <end position="104"/>
    </location>
</feature>
<protein>
    <submittedName>
        <fullName evidence="9">Glucose-methanol-choline oxidoreductase</fullName>
    </submittedName>
</protein>
<dbReference type="GO" id="GO:0050660">
    <property type="term" value="F:flavin adenine dinucleotide binding"/>
    <property type="evidence" value="ECO:0007669"/>
    <property type="project" value="InterPro"/>
</dbReference>
<organism evidence="9 10">
    <name type="scientific">Mycobacterium simiae</name>
    <name type="common">Mycobacterium habana</name>
    <dbReference type="NCBI Taxonomy" id="1784"/>
    <lineage>
        <taxon>Bacteria</taxon>
        <taxon>Bacillati</taxon>
        <taxon>Actinomycetota</taxon>
        <taxon>Actinomycetes</taxon>
        <taxon>Mycobacteriales</taxon>
        <taxon>Mycobacteriaceae</taxon>
        <taxon>Mycobacterium</taxon>
        <taxon>Mycobacterium simiae complex</taxon>
    </lineage>
</organism>
<dbReference type="PANTHER" id="PTHR11552:SF147">
    <property type="entry name" value="CHOLINE DEHYDROGENASE, MITOCHONDRIAL"/>
    <property type="match status" value="1"/>
</dbReference>
<dbReference type="EMBL" id="VTZN01000176">
    <property type="protein sequence ID" value="KAA1248300.1"/>
    <property type="molecule type" value="Genomic_DNA"/>
</dbReference>
<dbReference type="Pfam" id="PF00732">
    <property type="entry name" value="GMC_oxred_N"/>
    <property type="match status" value="1"/>
</dbReference>
<evidence type="ECO:0000259" key="8">
    <source>
        <dbReference type="PROSITE" id="PS00623"/>
    </source>
</evidence>
<dbReference type="Pfam" id="PF05199">
    <property type="entry name" value="GMC_oxred_C"/>
    <property type="match status" value="1"/>
</dbReference>
<evidence type="ECO:0000256" key="1">
    <source>
        <dbReference type="ARBA" id="ARBA00001974"/>
    </source>
</evidence>
<keyword evidence="3 7" id="KW-0285">Flavoprotein</keyword>
<dbReference type="PANTHER" id="PTHR11552">
    <property type="entry name" value="GLUCOSE-METHANOL-CHOLINE GMC OXIDOREDUCTASE"/>
    <property type="match status" value="1"/>
</dbReference>
<dbReference type="InterPro" id="IPR036188">
    <property type="entry name" value="FAD/NAD-bd_sf"/>
</dbReference>
<dbReference type="InterPro" id="IPR012132">
    <property type="entry name" value="GMC_OxRdtase"/>
</dbReference>
<keyword evidence="4 6" id="KW-0274">FAD</keyword>
<dbReference type="Gene3D" id="3.50.50.60">
    <property type="entry name" value="FAD/NAD(P)-binding domain"/>
    <property type="match status" value="1"/>
</dbReference>
<dbReference type="SUPFAM" id="SSF54373">
    <property type="entry name" value="FAD-linked reductases, C-terminal domain"/>
    <property type="match status" value="1"/>
</dbReference>
<evidence type="ECO:0000256" key="6">
    <source>
        <dbReference type="PIRSR" id="PIRSR000137-2"/>
    </source>
</evidence>
<comment type="similarity">
    <text evidence="2 7">Belongs to the GMC oxidoreductase family.</text>
</comment>
<comment type="cofactor">
    <cofactor evidence="1 6">
        <name>FAD</name>
        <dbReference type="ChEBI" id="CHEBI:57692"/>
    </cofactor>
</comment>
<dbReference type="GO" id="GO:0016614">
    <property type="term" value="F:oxidoreductase activity, acting on CH-OH group of donors"/>
    <property type="evidence" value="ECO:0007669"/>
    <property type="project" value="InterPro"/>
</dbReference>
<keyword evidence="10" id="KW-1185">Reference proteome</keyword>
<name>A0A5B1BLD0_MYCSI</name>
<feature type="active site" description="Proton donor" evidence="5">
    <location>
        <position position="469"/>
    </location>
</feature>
<feature type="active site" description="Proton acceptor" evidence="5">
    <location>
        <position position="511"/>
    </location>
</feature>
<dbReference type="SUPFAM" id="SSF51905">
    <property type="entry name" value="FAD/NAD(P)-binding domain"/>
    <property type="match status" value="1"/>
</dbReference>
<feature type="binding site" evidence="6">
    <location>
        <position position="83"/>
    </location>
    <ligand>
        <name>FAD</name>
        <dbReference type="ChEBI" id="CHEBI:57692"/>
    </ligand>
</feature>
<evidence type="ECO:0000256" key="5">
    <source>
        <dbReference type="PIRSR" id="PIRSR000137-1"/>
    </source>
</evidence>
<dbReference type="PIRSF" id="PIRSF000137">
    <property type="entry name" value="Alcohol_oxidase"/>
    <property type="match status" value="1"/>
</dbReference>
<evidence type="ECO:0000256" key="4">
    <source>
        <dbReference type="ARBA" id="ARBA00022827"/>
    </source>
</evidence>
<evidence type="ECO:0000256" key="3">
    <source>
        <dbReference type="ARBA" id="ARBA00022630"/>
    </source>
</evidence>
<dbReference type="Proteomes" id="UP000324701">
    <property type="component" value="Unassembled WGS sequence"/>
</dbReference>
<evidence type="ECO:0000313" key="9">
    <source>
        <dbReference type="EMBL" id="KAA1248300.1"/>
    </source>
</evidence>
<evidence type="ECO:0000256" key="2">
    <source>
        <dbReference type="ARBA" id="ARBA00010790"/>
    </source>
</evidence>
<sequence>MDIQCDYVVVGTGSAGAVVANRLSSDPATSVVALEAGPRDKNRFIGIPAAFSKLFRSEVDWDYVTEPQPGLAGRQIYWPRGKVLGGSSSMNAMMWVRGFKADYDEWARRAGPHWSYTEVLGYFRRIENVNAAWHFVNGDNSGVTGPLLISRQRSPRPSTAAWLAAARQCGLPAAQPNSAEPEGVSETVVTQRRGARYSAADAYLKPAMRRKNLSIITGATATRVVIDANRAVGVEFQREGQERVAYARREVVLCGGAINSPQLLMLSGIADRDHLAEHGIDTIYHAPEVGQNLLDHLVTPLGFDVAGDSLAAAEKPAQVLNYLLRRRGMLTSNVGEAYGFLRSRPDLELPDLELIFAPAPFYDEGLLVKPPGHGVVFGPILVAPQSRGQITLRSADPGAKPVIEPHYLSDPEGADRAAMMAGLRMCARIAEAPALKGILGSIARPRSSTELDEATLELALETCSHTLYHPLGTCRMGTDDTSVVDPQLRVRGVDRLRVADASVMPSTVRGHTHAPAVLIGEKAAELIRS</sequence>
<evidence type="ECO:0000256" key="7">
    <source>
        <dbReference type="RuleBase" id="RU003968"/>
    </source>
</evidence>
<dbReference type="Gene3D" id="3.30.560.10">
    <property type="entry name" value="Glucose Oxidase, domain 3"/>
    <property type="match status" value="1"/>
</dbReference>
<dbReference type="RefSeq" id="WP_149655834.1">
    <property type="nucleotide sequence ID" value="NZ_VTZN01000176.1"/>
</dbReference>
<evidence type="ECO:0000313" key="10">
    <source>
        <dbReference type="Proteomes" id="UP000324701"/>
    </source>
</evidence>